<dbReference type="SMART" id="SM00388">
    <property type="entry name" value="HisKA"/>
    <property type="match status" value="1"/>
</dbReference>
<dbReference type="PANTHER" id="PTHR43547">
    <property type="entry name" value="TWO-COMPONENT HISTIDINE KINASE"/>
    <property type="match status" value="1"/>
</dbReference>
<dbReference type="EC" id="2.7.13.3" evidence="2"/>
<feature type="domain" description="Histidine kinase" evidence="5">
    <location>
        <begin position="157"/>
        <end position="371"/>
    </location>
</feature>
<evidence type="ECO:0000256" key="2">
    <source>
        <dbReference type="ARBA" id="ARBA00012438"/>
    </source>
</evidence>
<feature type="region of interest" description="Disordered" evidence="4">
    <location>
        <begin position="52"/>
        <end position="80"/>
    </location>
</feature>
<dbReference type="Pfam" id="PF02518">
    <property type="entry name" value="HATPase_c"/>
    <property type="match status" value="1"/>
</dbReference>
<accession>A0ABU1XXU3</accession>
<comment type="catalytic activity">
    <reaction evidence="1">
        <text>ATP + protein L-histidine = ADP + protein N-phospho-L-histidine.</text>
        <dbReference type="EC" id="2.7.13.3"/>
    </reaction>
</comment>
<dbReference type="GO" id="GO:0016301">
    <property type="term" value="F:kinase activity"/>
    <property type="evidence" value="ECO:0007669"/>
    <property type="project" value="UniProtKB-KW"/>
</dbReference>
<protein>
    <recommendedName>
        <fullName evidence="2">histidine kinase</fullName>
        <ecNumber evidence="2">2.7.13.3</ecNumber>
    </recommendedName>
</protein>
<dbReference type="SMART" id="SM00387">
    <property type="entry name" value="HATPase_c"/>
    <property type="match status" value="1"/>
</dbReference>
<dbReference type="CDD" id="cd00075">
    <property type="entry name" value="HATPase"/>
    <property type="match status" value="1"/>
</dbReference>
<evidence type="ECO:0000259" key="5">
    <source>
        <dbReference type="PROSITE" id="PS50109"/>
    </source>
</evidence>
<proteinExistence type="predicted"/>
<dbReference type="SUPFAM" id="SSF55874">
    <property type="entry name" value="ATPase domain of HSP90 chaperone/DNA topoisomerase II/histidine kinase"/>
    <property type="match status" value="1"/>
</dbReference>
<dbReference type="RefSeq" id="WP_310235981.1">
    <property type="nucleotide sequence ID" value="NZ_JAVDWO010000008.1"/>
</dbReference>
<dbReference type="Pfam" id="PF00512">
    <property type="entry name" value="HisKA"/>
    <property type="match status" value="1"/>
</dbReference>
<name>A0ABU1XXU3_9GAMM</name>
<evidence type="ECO:0000256" key="3">
    <source>
        <dbReference type="ARBA" id="ARBA00022553"/>
    </source>
</evidence>
<dbReference type="InterPro" id="IPR003661">
    <property type="entry name" value="HisK_dim/P_dom"/>
</dbReference>
<dbReference type="Gene3D" id="3.30.565.10">
    <property type="entry name" value="Histidine kinase-like ATPase, C-terminal domain"/>
    <property type="match status" value="1"/>
</dbReference>
<sequence>MRLADFIEENAGEILETAQAFARTQAPAGVELSAKELRNHLPQILKAIVTDMRSPQSSSAQQAKAEGRAPPQAGPESAASYHGRTRAIAGFGVNQMVAEYRALRASVLHLWSADETLSRDSIEDMVRFNEAIDQAVAESLAEYSTEVESWRQIFLGALGHDLRGPLTAVVFTADVLAEKTRDTPYARHAERILVGAERMSKLLNDLLAYSKSKLGAGMVLDRDLCDLGDVLVDEIELLRAALPGTAIRFGASGTTQGRFDASRLREALHNLVTNAAKYGDPGSDVWVDVEGDADHVRLSVRNAGATLTGDDLHAMFDPLRRGAKNASTGEHMSLGLGLFLVREIVTAHGGKVSAASADGFTTFLIALPRDA</sequence>
<dbReference type="PRINTS" id="PR00344">
    <property type="entry name" value="BCTRLSENSOR"/>
</dbReference>
<evidence type="ECO:0000256" key="1">
    <source>
        <dbReference type="ARBA" id="ARBA00000085"/>
    </source>
</evidence>
<comment type="caution">
    <text evidence="6">The sequence shown here is derived from an EMBL/GenBank/DDBJ whole genome shotgun (WGS) entry which is preliminary data.</text>
</comment>
<dbReference type="InterPro" id="IPR003594">
    <property type="entry name" value="HATPase_dom"/>
</dbReference>
<dbReference type="InterPro" id="IPR005467">
    <property type="entry name" value="His_kinase_dom"/>
</dbReference>
<keyword evidence="6" id="KW-0808">Transferase</keyword>
<evidence type="ECO:0000313" key="6">
    <source>
        <dbReference type="EMBL" id="MDR7193590.1"/>
    </source>
</evidence>
<dbReference type="EMBL" id="JAVDWO010000008">
    <property type="protein sequence ID" value="MDR7193590.1"/>
    <property type="molecule type" value="Genomic_DNA"/>
</dbReference>
<dbReference type="SUPFAM" id="SSF47384">
    <property type="entry name" value="Homodimeric domain of signal transducing histidine kinase"/>
    <property type="match status" value="1"/>
</dbReference>
<gene>
    <name evidence="6" type="ORF">J2W68_002327</name>
</gene>
<dbReference type="Gene3D" id="1.10.287.130">
    <property type="match status" value="1"/>
</dbReference>
<organism evidence="6 7">
    <name type="scientific">Luteimonas terrae</name>
    <dbReference type="NCBI Taxonomy" id="1530191"/>
    <lineage>
        <taxon>Bacteria</taxon>
        <taxon>Pseudomonadati</taxon>
        <taxon>Pseudomonadota</taxon>
        <taxon>Gammaproteobacteria</taxon>
        <taxon>Lysobacterales</taxon>
        <taxon>Lysobacteraceae</taxon>
        <taxon>Luteimonas</taxon>
    </lineage>
</organism>
<keyword evidence="7" id="KW-1185">Reference proteome</keyword>
<keyword evidence="3" id="KW-0597">Phosphoprotein</keyword>
<dbReference type="Proteomes" id="UP001256588">
    <property type="component" value="Unassembled WGS sequence"/>
</dbReference>
<dbReference type="CDD" id="cd00082">
    <property type="entry name" value="HisKA"/>
    <property type="match status" value="1"/>
</dbReference>
<dbReference type="InterPro" id="IPR004358">
    <property type="entry name" value="Sig_transdc_His_kin-like_C"/>
</dbReference>
<dbReference type="InterPro" id="IPR036097">
    <property type="entry name" value="HisK_dim/P_sf"/>
</dbReference>
<evidence type="ECO:0000313" key="7">
    <source>
        <dbReference type="Proteomes" id="UP001256588"/>
    </source>
</evidence>
<dbReference type="InterPro" id="IPR036890">
    <property type="entry name" value="HATPase_C_sf"/>
</dbReference>
<reference evidence="6 7" key="1">
    <citation type="submission" date="2023-07" db="EMBL/GenBank/DDBJ databases">
        <title>Sorghum-associated microbial communities from plants grown in Nebraska, USA.</title>
        <authorList>
            <person name="Schachtman D."/>
        </authorList>
    </citation>
    <scope>NUCLEOTIDE SEQUENCE [LARGE SCALE GENOMIC DNA]</scope>
    <source>
        <strain evidence="6 7">4099</strain>
    </source>
</reference>
<dbReference type="PROSITE" id="PS50109">
    <property type="entry name" value="HIS_KIN"/>
    <property type="match status" value="1"/>
</dbReference>
<keyword evidence="6" id="KW-0418">Kinase</keyword>
<evidence type="ECO:0000256" key="4">
    <source>
        <dbReference type="SAM" id="MobiDB-lite"/>
    </source>
</evidence>
<dbReference type="PANTHER" id="PTHR43547:SF2">
    <property type="entry name" value="HYBRID SIGNAL TRANSDUCTION HISTIDINE KINASE C"/>
    <property type="match status" value="1"/>
</dbReference>